<dbReference type="InterPro" id="IPR029044">
    <property type="entry name" value="Nucleotide-diphossugar_trans"/>
</dbReference>
<dbReference type="RefSeq" id="WP_147298685.1">
    <property type="nucleotide sequence ID" value="NZ_JAUZVT010000001.1"/>
</dbReference>
<dbReference type="PANTHER" id="PTHR43179:SF7">
    <property type="entry name" value="RHAMNOSYLTRANSFERASE WBBL"/>
    <property type="match status" value="1"/>
</dbReference>
<name>A0ABU3GG23_9MICO</name>
<gene>
    <name evidence="1" type="ORF">Q9S78_03000</name>
</gene>
<proteinExistence type="predicted"/>
<organism evidence="1 2">
    <name type="scientific">Microbacterium aquilitoris</name>
    <dbReference type="NCBI Taxonomy" id="3067307"/>
    <lineage>
        <taxon>Bacteria</taxon>
        <taxon>Bacillati</taxon>
        <taxon>Actinomycetota</taxon>
        <taxon>Actinomycetes</taxon>
        <taxon>Micrococcales</taxon>
        <taxon>Microbacteriaceae</taxon>
        <taxon>Microbacterium</taxon>
    </lineage>
</organism>
<dbReference type="SUPFAM" id="SSF53448">
    <property type="entry name" value="Nucleotide-diphospho-sugar transferases"/>
    <property type="match status" value="1"/>
</dbReference>
<keyword evidence="2" id="KW-1185">Reference proteome</keyword>
<dbReference type="GO" id="GO:0016757">
    <property type="term" value="F:glycosyltransferase activity"/>
    <property type="evidence" value="ECO:0007669"/>
    <property type="project" value="UniProtKB-KW"/>
</dbReference>
<evidence type="ECO:0000313" key="2">
    <source>
        <dbReference type="Proteomes" id="UP001262835"/>
    </source>
</evidence>
<accession>A0ABU3GG23</accession>
<reference evidence="1 2" key="1">
    <citation type="submission" date="2023-08" db="EMBL/GenBank/DDBJ databases">
        <title>Microbacterium aquilitoris sp. nov. and Microbacterium gwkjibeachense sp. nov., isolated from beach.</title>
        <authorList>
            <person name="Lee S.D."/>
            <person name="Yang H."/>
            <person name="Kim I."/>
        </authorList>
    </citation>
    <scope>NUCLEOTIDE SEQUENCE [LARGE SCALE GENOMIC DNA]</scope>
    <source>
        <strain evidence="1 2">KSW-18</strain>
    </source>
</reference>
<dbReference type="EC" id="2.4.-.-" evidence="1"/>
<sequence>MTPRTAVVIVNYGAVGILEANAVRVVAPGDGFVIVVDCFSSTQERERVEEACARHGWIPVLLSENAGFGGGTNAGATVAVQRGAEVIVGLNPDASIDSESLATLAAAAFEDPLALVTPTIVDGTGSVWFRGSDLYLDDGSIAGVSRRAERAGRPRHEWSTGACFAVSGRLWELLGGFDEDYFLYWEDVDLSRRVLDLGGSLRTLAVTAVHDEGQTHPDAVRGRAKSETYYYHNIRNRLLYAVKHGDGEMVERWWRATPRVSWQIVLQGGRAQLRSIAPWRALARGMRDGRRAVVDARSRRQSR</sequence>
<evidence type="ECO:0000313" key="1">
    <source>
        <dbReference type="EMBL" id="MDT3329631.1"/>
    </source>
</evidence>
<keyword evidence="1" id="KW-0808">Transferase</keyword>
<dbReference type="Gene3D" id="3.90.550.10">
    <property type="entry name" value="Spore Coat Polysaccharide Biosynthesis Protein SpsA, Chain A"/>
    <property type="match status" value="1"/>
</dbReference>
<comment type="caution">
    <text evidence="1">The sequence shown here is derived from an EMBL/GenBank/DDBJ whole genome shotgun (WGS) entry which is preliminary data.</text>
</comment>
<dbReference type="EMBL" id="JAUZVT010000001">
    <property type="protein sequence ID" value="MDT3329631.1"/>
    <property type="molecule type" value="Genomic_DNA"/>
</dbReference>
<dbReference type="PANTHER" id="PTHR43179">
    <property type="entry name" value="RHAMNOSYLTRANSFERASE WBBL"/>
    <property type="match status" value="1"/>
</dbReference>
<keyword evidence="1" id="KW-0328">Glycosyltransferase</keyword>
<dbReference type="Proteomes" id="UP001262835">
    <property type="component" value="Unassembled WGS sequence"/>
</dbReference>
<protein>
    <submittedName>
        <fullName evidence="1">Glycosyltransferase family 2 protein</fullName>
        <ecNumber evidence="1">2.4.-.-</ecNumber>
    </submittedName>
</protein>